<name>A0A6I4ILT9_9FLAO</name>
<protein>
    <submittedName>
        <fullName evidence="1">Uncharacterized protein</fullName>
    </submittedName>
</protein>
<organism evidence="1 2">
    <name type="scientific">Flavobacterium profundi</name>
    <dbReference type="NCBI Taxonomy" id="1774945"/>
    <lineage>
        <taxon>Bacteria</taxon>
        <taxon>Pseudomonadati</taxon>
        <taxon>Bacteroidota</taxon>
        <taxon>Flavobacteriia</taxon>
        <taxon>Flavobacteriales</taxon>
        <taxon>Flavobacteriaceae</taxon>
        <taxon>Flavobacterium</taxon>
    </lineage>
</organism>
<dbReference type="EMBL" id="WQLW01000008">
    <property type="protein sequence ID" value="MVO09749.1"/>
    <property type="molecule type" value="Genomic_DNA"/>
</dbReference>
<evidence type="ECO:0000313" key="1">
    <source>
        <dbReference type="EMBL" id="MVO09749.1"/>
    </source>
</evidence>
<evidence type="ECO:0000313" key="2">
    <source>
        <dbReference type="Proteomes" id="UP000431264"/>
    </source>
</evidence>
<dbReference type="AlphaFoldDB" id="A0A6I4ILT9"/>
<accession>A0A6I4ILT9</accession>
<proteinExistence type="predicted"/>
<dbReference type="Proteomes" id="UP000431264">
    <property type="component" value="Unassembled WGS sequence"/>
</dbReference>
<sequence>MANVIITGKNSIDELKRVKAIEKLKALSTEELERLTSLSDNSKARAYLSSATKFAMLKTFL</sequence>
<gene>
    <name evidence="1" type="ORF">GOQ30_11325</name>
</gene>
<reference evidence="2" key="1">
    <citation type="submission" date="2019-05" db="EMBL/GenBank/DDBJ databases">
        <title>Flavobacterium profundi sp. nov., isolated from a deep-sea seamount.</title>
        <authorList>
            <person name="Zhang D.-C."/>
        </authorList>
    </citation>
    <scope>NUCLEOTIDE SEQUENCE [LARGE SCALE GENOMIC DNA]</scope>
    <source>
        <strain evidence="2">TP390</strain>
    </source>
</reference>
<dbReference type="RefSeq" id="WP_140998128.1">
    <property type="nucleotide sequence ID" value="NZ_VDCZ01000008.1"/>
</dbReference>
<comment type="caution">
    <text evidence="1">The sequence shown here is derived from an EMBL/GenBank/DDBJ whole genome shotgun (WGS) entry which is preliminary data.</text>
</comment>
<keyword evidence="2" id="KW-1185">Reference proteome</keyword>